<dbReference type="EMBL" id="APVH01000013">
    <property type="protein sequence ID" value="EPX84067.1"/>
    <property type="molecule type" value="Genomic_DNA"/>
</dbReference>
<gene>
    <name evidence="1" type="ORF">Salmuc_01842</name>
</gene>
<dbReference type="AlphaFoldDB" id="S9QWW9"/>
<protein>
    <submittedName>
        <fullName evidence="1">Uncharacterized protein</fullName>
    </submittedName>
</protein>
<proteinExistence type="predicted"/>
<comment type="caution">
    <text evidence="1">The sequence shown here is derived from an EMBL/GenBank/DDBJ whole genome shotgun (WGS) entry which is preliminary data.</text>
</comment>
<evidence type="ECO:0000313" key="2">
    <source>
        <dbReference type="Proteomes" id="UP000015347"/>
    </source>
</evidence>
<evidence type="ECO:0000313" key="1">
    <source>
        <dbReference type="EMBL" id="EPX84067.1"/>
    </source>
</evidence>
<organism evidence="1 2">
    <name type="scientific">Salipiger mucosus DSM 16094</name>
    <dbReference type="NCBI Taxonomy" id="1123237"/>
    <lineage>
        <taxon>Bacteria</taxon>
        <taxon>Pseudomonadati</taxon>
        <taxon>Pseudomonadota</taxon>
        <taxon>Alphaproteobacteria</taxon>
        <taxon>Rhodobacterales</taxon>
        <taxon>Roseobacteraceae</taxon>
        <taxon>Salipiger</taxon>
    </lineage>
</organism>
<name>S9QWW9_9RHOB</name>
<reference evidence="2" key="1">
    <citation type="journal article" date="2014" name="Stand. Genomic Sci.">
        <title>Genome sequence of the exopolysaccharide-producing Salipiger mucosus type strain (DSM 16094(T)), a moderately halophilic member of the Roseobacter clade.</title>
        <authorList>
            <person name="Riedel T."/>
            <person name="Spring S."/>
            <person name="Fiebig A."/>
            <person name="Petersen J."/>
            <person name="Kyrpides N.C."/>
            <person name="Goker M."/>
            <person name="Klenk H.P."/>
        </authorList>
    </citation>
    <scope>NUCLEOTIDE SEQUENCE [LARGE SCALE GENOMIC DNA]</scope>
    <source>
        <strain evidence="2">DSM 16094</strain>
    </source>
</reference>
<dbReference type="Proteomes" id="UP000015347">
    <property type="component" value="Unassembled WGS sequence"/>
</dbReference>
<sequence>MTNTREENVADLTREEADQCILAAAVEKALDDNPDYEDVAREQYAADEIDFDEWCAELGVDPSFVGTGADRPGYGDIFDAAVERVQHAPNLSSP</sequence>
<dbReference type="HOGENOM" id="CLU_2384442_0_0_5"/>
<accession>S9QWW9</accession>
<keyword evidence="2" id="KW-1185">Reference proteome</keyword>
<dbReference type="RefSeq" id="WP_020038260.1">
    <property type="nucleotide sequence ID" value="NZ_KE557274.1"/>
</dbReference>